<dbReference type="Pfam" id="PF12079">
    <property type="entry name" value="DUF3558"/>
    <property type="match status" value="1"/>
</dbReference>
<organism evidence="2 3">
    <name type="scientific">Amycolatopsis viridis</name>
    <dbReference type="NCBI Taxonomy" id="185678"/>
    <lineage>
        <taxon>Bacteria</taxon>
        <taxon>Bacillati</taxon>
        <taxon>Actinomycetota</taxon>
        <taxon>Actinomycetes</taxon>
        <taxon>Pseudonocardiales</taxon>
        <taxon>Pseudonocardiaceae</taxon>
        <taxon>Amycolatopsis</taxon>
    </lineage>
</organism>
<proteinExistence type="predicted"/>
<dbReference type="Proteomes" id="UP000754495">
    <property type="component" value="Unassembled WGS sequence"/>
</dbReference>
<keyword evidence="1" id="KW-0732">Signal</keyword>
<dbReference type="RefSeq" id="WP_167120893.1">
    <property type="nucleotide sequence ID" value="NZ_JAANOU010000001.1"/>
</dbReference>
<dbReference type="InterPro" id="IPR024520">
    <property type="entry name" value="DUF3558"/>
</dbReference>
<reference evidence="2 3" key="1">
    <citation type="submission" date="2020-03" db="EMBL/GenBank/DDBJ databases">
        <title>Sequencing the genomes of 1000 actinobacteria strains.</title>
        <authorList>
            <person name="Klenk H.-P."/>
        </authorList>
    </citation>
    <scope>NUCLEOTIDE SEQUENCE [LARGE SCALE GENOMIC DNA]</scope>
    <source>
        <strain evidence="2 3">DSM 45668</strain>
    </source>
</reference>
<name>A0ABX0T1K0_9PSEU</name>
<dbReference type="PROSITE" id="PS51257">
    <property type="entry name" value="PROKAR_LIPOPROTEIN"/>
    <property type="match status" value="1"/>
</dbReference>
<gene>
    <name evidence="2" type="ORF">FHX46_005627</name>
</gene>
<accession>A0ABX0T1K0</accession>
<evidence type="ECO:0000256" key="1">
    <source>
        <dbReference type="SAM" id="SignalP"/>
    </source>
</evidence>
<protein>
    <recommendedName>
        <fullName evidence="4">DUF3558 domain-containing protein</fullName>
    </recommendedName>
</protein>
<evidence type="ECO:0000313" key="3">
    <source>
        <dbReference type="Proteomes" id="UP000754495"/>
    </source>
</evidence>
<dbReference type="EMBL" id="JAANOU010000001">
    <property type="protein sequence ID" value="NIH83097.1"/>
    <property type="molecule type" value="Genomic_DNA"/>
</dbReference>
<feature type="chain" id="PRO_5046364252" description="DUF3558 domain-containing protein" evidence="1">
    <location>
        <begin position="22"/>
        <end position="174"/>
    </location>
</feature>
<evidence type="ECO:0000313" key="2">
    <source>
        <dbReference type="EMBL" id="NIH83097.1"/>
    </source>
</evidence>
<sequence>MRWRIAVAVAAAGLVSACTTAVSGTPQPAPGRVTVTPAPSTDPCTLLTIDEAASLGLGAGTSIPVDPKLGLPASCDWLPPGPDGNRDDSLQAYFHTGQSIEEYFAMEPAGEEHLGGITWQRYSYSMGYWMCELAAKFGEHEFVVIASRNWSDESKACVVADRAAPSVAGHLPHR</sequence>
<comment type="caution">
    <text evidence="2">The sequence shown here is derived from an EMBL/GenBank/DDBJ whole genome shotgun (WGS) entry which is preliminary data.</text>
</comment>
<feature type="signal peptide" evidence="1">
    <location>
        <begin position="1"/>
        <end position="21"/>
    </location>
</feature>
<keyword evidence="3" id="KW-1185">Reference proteome</keyword>
<evidence type="ECO:0008006" key="4">
    <source>
        <dbReference type="Google" id="ProtNLM"/>
    </source>
</evidence>